<keyword evidence="9" id="KW-1185">Reference proteome</keyword>
<feature type="binding site" evidence="6">
    <location>
        <position position="52"/>
    </location>
    <ligand>
        <name>substrate</name>
    </ligand>
</feature>
<dbReference type="EMBL" id="FN668661">
    <property type="protein sequence ID" value="CBK23464.2"/>
    <property type="molecule type" value="Genomic_DNA"/>
</dbReference>
<evidence type="ECO:0000256" key="3">
    <source>
        <dbReference type="ARBA" id="ARBA00022840"/>
    </source>
</evidence>
<dbReference type="OrthoDB" id="2015992at2759"/>
<evidence type="ECO:0000256" key="4">
    <source>
        <dbReference type="ARBA" id="ARBA00036539"/>
    </source>
</evidence>
<dbReference type="InterPro" id="IPR024185">
    <property type="entry name" value="FTHF_cligase-like_sf"/>
</dbReference>
<dbReference type="GO" id="GO:0005739">
    <property type="term" value="C:mitochondrion"/>
    <property type="evidence" value="ECO:0007669"/>
    <property type="project" value="TreeGrafter"/>
</dbReference>
<dbReference type="SUPFAM" id="SSF100950">
    <property type="entry name" value="NagB/RpiA/CoA transferase-like"/>
    <property type="match status" value="1"/>
</dbReference>
<gene>
    <name evidence="8" type="ORF">GSBLH_T00003340001</name>
</gene>
<organism evidence="8">
    <name type="scientific">Blastocystis hominis</name>
    <dbReference type="NCBI Taxonomy" id="12968"/>
    <lineage>
        <taxon>Eukaryota</taxon>
        <taxon>Sar</taxon>
        <taxon>Stramenopiles</taxon>
        <taxon>Bigyra</taxon>
        <taxon>Opalozoa</taxon>
        <taxon>Opalinata</taxon>
        <taxon>Blastocystidae</taxon>
        <taxon>Blastocystis</taxon>
    </lineage>
</organism>
<dbReference type="PANTHER" id="PTHR23407">
    <property type="entry name" value="ATPASE INHIBITOR/5-FORMYLTETRAHYDROFOLATE CYCLO-LIGASE"/>
    <property type="match status" value="1"/>
</dbReference>
<dbReference type="InterPro" id="IPR037171">
    <property type="entry name" value="NagB/RpiA_transferase-like"/>
</dbReference>
<feature type="binding site" evidence="6">
    <location>
        <position position="57"/>
    </location>
    <ligand>
        <name>substrate</name>
    </ligand>
</feature>
<proteinExistence type="inferred from homology"/>
<evidence type="ECO:0000256" key="5">
    <source>
        <dbReference type="ARBA" id="ARBA00038966"/>
    </source>
</evidence>
<dbReference type="Proteomes" id="UP000008312">
    <property type="component" value="Unassembled WGS sequence"/>
</dbReference>
<dbReference type="InParanoid" id="D8M6P6"/>
<dbReference type="RefSeq" id="XP_012897512.1">
    <property type="nucleotide sequence ID" value="XM_013042058.1"/>
</dbReference>
<dbReference type="GO" id="GO:0030272">
    <property type="term" value="F:5-formyltetrahydrofolate cyclo-ligase activity"/>
    <property type="evidence" value="ECO:0007669"/>
    <property type="project" value="UniProtKB-EC"/>
</dbReference>
<comment type="similarity">
    <text evidence="1 7">Belongs to the 5-formyltetrahydrofolate cyclo-ligase family.</text>
</comment>
<dbReference type="GO" id="GO:0009396">
    <property type="term" value="P:folic acid-containing compound biosynthetic process"/>
    <property type="evidence" value="ECO:0007669"/>
    <property type="project" value="TreeGrafter"/>
</dbReference>
<dbReference type="PIRSF" id="PIRSF006806">
    <property type="entry name" value="FTHF_cligase"/>
    <property type="match status" value="1"/>
</dbReference>
<protein>
    <recommendedName>
        <fullName evidence="5 7">5-formyltetrahydrofolate cyclo-ligase</fullName>
        <ecNumber evidence="5 7">6.3.3.2</ecNumber>
    </recommendedName>
</protein>
<accession>D8M6P6</accession>
<evidence type="ECO:0000256" key="2">
    <source>
        <dbReference type="ARBA" id="ARBA00022741"/>
    </source>
</evidence>
<evidence type="ECO:0000313" key="9">
    <source>
        <dbReference type="Proteomes" id="UP000008312"/>
    </source>
</evidence>
<evidence type="ECO:0000256" key="1">
    <source>
        <dbReference type="ARBA" id="ARBA00010638"/>
    </source>
</evidence>
<dbReference type="GO" id="GO:0035999">
    <property type="term" value="P:tetrahydrofolate interconversion"/>
    <property type="evidence" value="ECO:0007669"/>
    <property type="project" value="TreeGrafter"/>
</dbReference>
<feature type="binding site" evidence="6">
    <location>
        <begin position="6"/>
        <end position="10"/>
    </location>
    <ligand>
        <name>ATP</name>
        <dbReference type="ChEBI" id="CHEBI:30616"/>
    </ligand>
</feature>
<dbReference type="InterPro" id="IPR002698">
    <property type="entry name" value="FTHF_cligase"/>
</dbReference>
<feature type="binding site" evidence="6">
    <location>
        <begin position="141"/>
        <end position="149"/>
    </location>
    <ligand>
        <name>ATP</name>
        <dbReference type="ChEBI" id="CHEBI:30616"/>
    </ligand>
</feature>
<sequence>MSVATKKDLRKLIGRVLRTLSAESKMEQSTRILGSIKNLKEYHSAKSVGLYLPMNTEVDTRCIMEDCFGCGKSVVVPKILTDSEFEWVSIDSCSVIDALPRDKWGIPIPEYHDGNRLLLHPELTPDLIIVPGVAFDSHCQRLGHGKGYYGRVFGA</sequence>
<dbReference type="PANTHER" id="PTHR23407:SF1">
    <property type="entry name" value="5-FORMYLTETRAHYDROFOLATE CYCLO-LIGASE"/>
    <property type="match status" value="1"/>
</dbReference>
<dbReference type="GO" id="GO:0046872">
    <property type="term" value="F:metal ion binding"/>
    <property type="evidence" value="ECO:0007669"/>
    <property type="project" value="UniProtKB-KW"/>
</dbReference>
<evidence type="ECO:0000256" key="7">
    <source>
        <dbReference type="RuleBase" id="RU361279"/>
    </source>
</evidence>
<dbReference type="NCBIfam" id="TIGR02727">
    <property type="entry name" value="MTHFS_bact"/>
    <property type="match status" value="1"/>
</dbReference>
<evidence type="ECO:0000313" key="8">
    <source>
        <dbReference type="EMBL" id="CBK23464.2"/>
    </source>
</evidence>
<reference evidence="8" key="1">
    <citation type="submission" date="2010-02" db="EMBL/GenBank/DDBJ databases">
        <title>Sequencing and annotation of the Blastocystis hominis genome.</title>
        <authorList>
            <person name="Wincker P."/>
        </authorList>
    </citation>
    <scope>NUCLEOTIDE SEQUENCE</scope>
    <source>
        <strain evidence="8">Singapore isolate B</strain>
    </source>
</reference>
<dbReference type="EC" id="6.3.3.2" evidence="5 7"/>
<name>D8M6P6_BLAHO</name>
<comment type="cofactor">
    <cofactor evidence="7">
        <name>Mg(2+)</name>
        <dbReference type="ChEBI" id="CHEBI:18420"/>
    </cofactor>
</comment>
<keyword evidence="2 6" id="KW-0547">Nucleotide-binding</keyword>
<dbReference type="GeneID" id="24920444"/>
<dbReference type="Gene3D" id="3.40.50.10420">
    <property type="entry name" value="NagB/RpiA/CoA transferase-like"/>
    <property type="match status" value="1"/>
</dbReference>
<dbReference type="Pfam" id="PF01812">
    <property type="entry name" value="5-FTHF_cyc-lig"/>
    <property type="match status" value="1"/>
</dbReference>
<dbReference type="GO" id="GO:0005524">
    <property type="term" value="F:ATP binding"/>
    <property type="evidence" value="ECO:0007669"/>
    <property type="project" value="UniProtKB-KW"/>
</dbReference>
<dbReference type="AlphaFoldDB" id="D8M6P6"/>
<comment type="catalytic activity">
    <reaction evidence="4 7">
        <text>(6S)-5-formyl-5,6,7,8-tetrahydrofolate + ATP = (6R)-5,10-methenyltetrahydrofolate + ADP + phosphate</text>
        <dbReference type="Rhea" id="RHEA:10488"/>
        <dbReference type="ChEBI" id="CHEBI:30616"/>
        <dbReference type="ChEBI" id="CHEBI:43474"/>
        <dbReference type="ChEBI" id="CHEBI:57455"/>
        <dbReference type="ChEBI" id="CHEBI:57457"/>
        <dbReference type="ChEBI" id="CHEBI:456216"/>
        <dbReference type="EC" id="6.3.3.2"/>
    </reaction>
</comment>
<keyword evidence="3 6" id="KW-0067">ATP-binding</keyword>
<keyword evidence="7" id="KW-0460">Magnesium</keyword>
<keyword evidence="7" id="KW-0479">Metal-binding</keyword>
<evidence type="ECO:0000256" key="6">
    <source>
        <dbReference type="PIRSR" id="PIRSR006806-1"/>
    </source>
</evidence>